<name>E1ZQ05_CHLVA</name>
<dbReference type="InterPro" id="IPR002464">
    <property type="entry name" value="DNA/RNA_helicase_DEAH_CS"/>
</dbReference>
<feature type="domain" description="Helicase ATP-binding" evidence="13">
    <location>
        <begin position="53"/>
        <end position="228"/>
    </location>
</feature>
<evidence type="ECO:0000259" key="13">
    <source>
        <dbReference type="PROSITE" id="PS51192"/>
    </source>
</evidence>
<dbReference type="Pfam" id="PF00270">
    <property type="entry name" value="DEAD"/>
    <property type="match status" value="1"/>
</dbReference>
<evidence type="ECO:0000256" key="2">
    <source>
        <dbReference type="ARBA" id="ARBA00005446"/>
    </source>
</evidence>
<dbReference type="SMART" id="SM00956">
    <property type="entry name" value="RQC"/>
    <property type="match status" value="1"/>
</dbReference>
<dbReference type="InterPro" id="IPR027417">
    <property type="entry name" value="P-loop_NTPase"/>
</dbReference>
<accession>E1ZQ05</accession>
<dbReference type="InterPro" id="IPR001650">
    <property type="entry name" value="Helicase_C-like"/>
</dbReference>
<keyword evidence="7" id="KW-0238">DNA-binding</keyword>
<dbReference type="Pfam" id="PF16124">
    <property type="entry name" value="RecQ_Zn_bind"/>
    <property type="match status" value="1"/>
</dbReference>
<evidence type="ECO:0000313" key="16">
    <source>
        <dbReference type="Proteomes" id="UP000008141"/>
    </source>
</evidence>
<dbReference type="GO" id="GO:0005737">
    <property type="term" value="C:cytoplasm"/>
    <property type="evidence" value="ECO:0007669"/>
    <property type="project" value="TreeGrafter"/>
</dbReference>
<dbReference type="AlphaFoldDB" id="E1ZQ05"/>
<feature type="region of interest" description="Disordered" evidence="12">
    <location>
        <begin position="570"/>
        <end position="589"/>
    </location>
</feature>
<dbReference type="KEGG" id="cvr:CHLNCDRAFT_36987"/>
<dbReference type="RefSeq" id="XP_005844174.1">
    <property type="nucleotide sequence ID" value="XM_005844112.1"/>
</dbReference>
<dbReference type="InterPro" id="IPR032284">
    <property type="entry name" value="RecQ_Zn-bd"/>
</dbReference>
<dbReference type="OMA" id="EVHIVCA"/>
<gene>
    <name evidence="15" type="ORF">CHLNCDRAFT_36987</name>
</gene>
<evidence type="ECO:0000256" key="9">
    <source>
        <dbReference type="ARBA" id="ARBA00023242"/>
    </source>
</evidence>
<feature type="domain" description="Helicase C-terminal" evidence="14">
    <location>
        <begin position="258"/>
        <end position="406"/>
    </location>
</feature>
<dbReference type="GO" id="GO:0016887">
    <property type="term" value="F:ATP hydrolysis activity"/>
    <property type="evidence" value="ECO:0007669"/>
    <property type="project" value="RHEA"/>
</dbReference>
<dbReference type="Pfam" id="PF00271">
    <property type="entry name" value="Helicase_C"/>
    <property type="match status" value="1"/>
</dbReference>
<dbReference type="GO" id="GO:0000724">
    <property type="term" value="P:double-strand break repair via homologous recombination"/>
    <property type="evidence" value="ECO:0007669"/>
    <property type="project" value="TreeGrafter"/>
</dbReference>
<evidence type="ECO:0000256" key="12">
    <source>
        <dbReference type="SAM" id="MobiDB-lite"/>
    </source>
</evidence>
<dbReference type="Proteomes" id="UP000008141">
    <property type="component" value="Unassembled WGS sequence"/>
</dbReference>
<comment type="catalytic activity">
    <reaction evidence="11">
        <text>ATP + H2O = ADP + phosphate + H(+)</text>
        <dbReference type="Rhea" id="RHEA:13065"/>
        <dbReference type="ChEBI" id="CHEBI:15377"/>
        <dbReference type="ChEBI" id="CHEBI:15378"/>
        <dbReference type="ChEBI" id="CHEBI:30616"/>
        <dbReference type="ChEBI" id="CHEBI:43474"/>
        <dbReference type="ChEBI" id="CHEBI:456216"/>
    </reaction>
</comment>
<dbReference type="GO" id="GO:0005634">
    <property type="term" value="C:nucleus"/>
    <property type="evidence" value="ECO:0007669"/>
    <property type="project" value="UniProtKB-SubCell"/>
</dbReference>
<dbReference type="OrthoDB" id="10261556at2759"/>
<comment type="catalytic activity">
    <reaction evidence="10 11">
        <text>Couples ATP hydrolysis with the unwinding of duplex DNA by translocating in the 3'-5' direction.</text>
        <dbReference type="EC" id="5.6.2.4"/>
    </reaction>
</comment>
<dbReference type="STRING" id="554065.E1ZQ05"/>
<evidence type="ECO:0000256" key="5">
    <source>
        <dbReference type="ARBA" id="ARBA00022806"/>
    </source>
</evidence>
<keyword evidence="3 11" id="KW-0547">Nucleotide-binding</keyword>
<keyword evidence="9 11" id="KW-0539">Nucleus</keyword>
<dbReference type="GO" id="GO:0070417">
    <property type="term" value="P:cellular response to cold"/>
    <property type="evidence" value="ECO:0007669"/>
    <property type="project" value="UniProtKB-ARBA"/>
</dbReference>
<dbReference type="InterPro" id="IPR014001">
    <property type="entry name" value="Helicase_ATP-bd"/>
</dbReference>
<dbReference type="GO" id="GO:0005694">
    <property type="term" value="C:chromosome"/>
    <property type="evidence" value="ECO:0007669"/>
    <property type="project" value="TreeGrafter"/>
</dbReference>
<evidence type="ECO:0000256" key="1">
    <source>
        <dbReference type="ARBA" id="ARBA00004123"/>
    </source>
</evidence>
<dbReference type="eggNOG" id="KOG0351">
    <property type="taxonomic scope" value="Eukaryota"/>
</dbReference>
<dbReference type="PANTHER" id="PTHR13710">
    <property type="entry name" value="DNA HELICASE RECQ FAMILY MEMBER"/>
    <property type="match status" value="1"/>
</dbReference>
<dbReference type="Pfam" id="PF09382">
    <property type="entry name" value="RQC"/>
    <property type="match status" value="1"/>
</dbReference>
<keyword evidence="6 11" id="KW-0067">ATP-binding</keyword>
<dbReference type="SUPFAM" id="SSF52540">
    <property type="entry name" value="P-loop containing nucleoside triphosphate hydrolases"/>
    <property type="match status" value="1"/>
</dbReference>
<dbReference type="FunFam" id="3.40.50.300:FF:000340">
    <property type="entry name" value="Bloom syndrome, RecQ helicase"/>
    <property type="match status" value="1"/>
</dbReference>
<dbReference type="FunFam" id="3.40.50.300:FF:000296">
    <property type="entry name" value="ATP-dependent DNA helicase RecQ"/>
    <property type="match status" value="1"/>
</dbReference>
<comment type="subcellular location">
    <subcellularLocation>
        <location evidence="1 11">Nucleus</location>
    </subcellularLocation>
</comment>
<dbReference type="SMART" id="SM00487">
    <property type="entry name" value="DEXDc"/>
    <property type="match status" value="1"/>
</dbReference>
<sequence length="589" mass="65284">MYSGAHPDTSTWRHLYPRHRWRQETFAWSDELRVRNREAFGNRDFRHNQLGIMNSTLSNKDVFVLMPTGGGKSLCYQLPALLSKGVTIVVSPLVSLIQDQVHHLTVLGIPAAFVGGSMDWKQQARPADFFSAVLRCWQVLFITPEKLSASGKLQSTLDSLHRRGLLARVVIDEAHCVSQWGHDFRKDYTRLSLFKQRFPSVPLLALTATATERVQHDVVAQLGINRCLVFKNSFNRPNLRYEVRRKKKGCVDEMAELILQNFLKKCGIVYCLSRAECERVADDLEAKLADAIYPLHYHASLLPEEREAVQAEWTNGDVPIIVATIAFGMGINKCDVRFVLHYSLPKSLEGYLQASGGRAGRDGRKASCILYYTYGDAAKSRHMIRTSAQENNAPDEQIRSNMESLNAMVNYCEEQVECRRVLMLSHFGEGSFTRAQCNGTCDNCNATAGQSLVQTDVSEAAKKVVEVIRCIGSASLSHVVDVFRGNNTVGVRKMGHGSVAVHGIGKAFCRNNGEAERLVRRMVVQGILLEQTHRPEMHLAVVSTLAVNEMAAASLLSGQLKMKMYVAQRAGSGGDGSKSRAGRNGAGAA</sequence>
<comment type="similarity">
    <text evidence="2 11">Belongs to the helicase family. RecQ subfamily.</text>
</comment>
<dbReference type="EC" id="5.6.2.4" evidence="11"/>
<dbReference type="GO" id="GO:0003677">
    <property type="term" value="F:DNA binding"/>
    <property type="evidence" value="ECO:0007669"/>
    <property type="project" value="UniProtKB-KW"/>
</dbReference>
<keyword evidence="16" id="KW-1185">Reference proteome</keyword>
<dbReference type="Gene3D" id="1.10.10.10">
    <property type="entry name" value="Winged helix-like DNA-binding domain superfamily/Winged helix DNA-binding domain"/>
    <property type="match status" value="1"/>
</dbReference>
<dbReference type="NCBIfam" id="TIGR00614">
    <property type="entry name" value="recQ_fam"/>
    <property type="match status" value="1"/>
</dbReference>
<proteinExistence type="inferred from homology"/>
<evidence type="ECO:0000256" key="10">
    <source>
        <dbReference type="ARBA" id="ARBA00034617"/>
    </source>
</evidence>
<evidence type="ECO:0000256" key="6">
    <source>
        <dbReference type="ARBA" id="ARBA00022840"/>
    </source>
</evidence>
<keyword evidence="5 11" id="KW-0347">Helicase</keyword>
<dbReference type="PANTHER" id="PTHR13710:SF156">
    <property type="entry name" value="ATP-DEPENDENT DNA HELICASE Q-LIKE 4B"/>
    <property type="match status" value="1"/>
</dbReference>
<dbReference type="GO" id="GO:0006260">
    <property type="term" value="P:DNA replication"/>
    <property type="evidence" value="ECO:0007669"/>
    <property type="project" value="InterPro"/>
</dbReference>
<dbReference type="PROSITE" id="PS00690">
    <property type="entry name" value="DEAH_ATP_HELICASE"/>
    <property type="match status" value="1"/>
</dbReference>
<dbReference type="InterPro" id="IPR004589">
    <property type="entry name" value="DNA_helicase_ATP-dep_RecQ"/>
</dbReference>
<evidence type="ECO:0000256" key="8">
    <source>
        <dbReference type="ARBA" id="ARBA00023235"/>
    </source>
</evidence>
<dbReference type="InterPro" id="IPR036388">
    <property type="entry name" value="WH-like_DNA-bd_sf"/>
</dbReference>
<evidence type="ECO:0000313" key="15">
    <source>
        <dbReference type="EMBL" id="EFN52072.1"/>
    </source>
</evidence>
<dbReference type="GO" id="GO:0009378">
    <property type="term" value="F:four-way junction helicase activity"/>
    <property type="evidence" value="ECO:0007669"/>
    <property type="project" value="TreeGrafter"/>
</dbReference>
<dbReference type="GeneID" id="17351554"/>
<reference evidence="15 16" key="1">
    <citation type="journal article" date="2010" name="Plant Cell">
        <title>The Chlorella variabilis NC64A genome reveals adaptation to photosymbiosis, coevolution with viruses, and cryptic sex.</title>
        <authorList>
            <person name="Blanc G."/>
            <person name="Duncan G."/>
            <person name="Agarkova I."/>
            <person name="Borodovsky M."/>
            <person name="Gurnon J."/>
            <person name="Kuo A."/>
            <person name="Lindquist E."/>
            <person name="Lucas S."/>
            <person name="Pangilinan J."/>
            <person name="Polle J."/>
            <person name="Salamov A."/>
            <person name="Terry A."/>
            <person name="Yamada T."/>
            <person name="Dunigan D.D."/>
            <person name="Grigoriev I.V."/>
            <person name="Claverie J.M."/>
            <person name="Van Etten J.L."/>
        </authorList>
    </citation>
    <scope>NUCLEOTIDE SEQUENCE [LARGE SCALE GENOMIC DNA]</scope>
    <source>
        <strain evidence="15 16">NC64A</strain>
    </source>
</reference>
<dbReference type="GO" id="GO:0043138">
    <property type="term" value="F:3'-5' DNA helicase activity"/>
    <property type="evidence" value="ECO:0007669"/>
    <property type="project" value="UniProtKB-EC"/>
</dbReference>
<dbReference type="PROSITE" id="PS51194">
    <property type="entry name" value="HELICASE_CTER"/>
    <property type="match status" value="1"/>
</dbReference>
<dbReference type="CDD" id="cd17920">
    <property type="entry name" value="DEXHc_RecQ"/>
    <property type="match status" value="1"/>
</dbReference>
<dbReference type="GO" id="GO:0005524">
    <property type="term" value="F:ATP binding"/>
    <property type="evidence" value="ECO:0007669"/>
    <property type="project" value="UniProtKB-KW"/>
</dbReference>
<dbReference type="InParanoid" id="E1ZQ05"/>
<dbReference type="SUPFAM" id="SSF46785">
    <property type="entry name" value="Winged helix' DNA-binding domain"/>
    <property type="match status" value="1"/>
</dbReference>
<dbReference type="Gene3D" id="3.40.50.300">
    <property type="entry name" value="P-loop containing nucleotide triphosphate hydrolases"/>
    <property type="match status" value="2"/>
</dbReference>
<evidence type="ECO:0000256" key="3">
    <source>
        <dbReference type="ARBA" id="ARBA00022741"/>
    </source>
</evidence>
<evidence type="ECO:0000256" key="7">
    <source>
        <dbReference type="ARBA" id="ARBA00023125"/>
    </source>
</evidence>
<evidence type="ECO:0000259" key="14">
    <source>
        <dbReference type="PROSITE" id="PS51194"/>
    </source>
</evidence>
<dbReference type="InterPro" id="IPR011545">
    <property type="entry name" value="DEAD/DEAH_box_helicase_dom"/>
</dbReference>
<organism evidence="16">
    <name type="scientific">Chlorella variabilis</name>
    <name type="common">Green alga</name>
    <dbReference type="NCBI Taxonomy" id="554065"/>
    <lineage>
        <taxon>Eukaryota</taxon>
        <taxon>Viridiplantae</taxon>
        <taxon>Chlorophyta</taxon>
        <taxon>core chlorophytes</taxon>
        <taxon>Trebouxiophyceae</taxon>
        <taxon>Chlorellales</taxon>
        <taxon>Chlorellaceae</taxon>
        <taxon>Chlorella clade</taxon>
        <taxon>Chlorella</taxon>
    </lineage>
</organism>
<keyword evidence="4 11" id="KW-0378">Hydrolase</keyword>
<dbReference type="InterPro" id="IPR018982">
    <property type="entry name" value="RQC_domain"/>
</dbReference>
<dbReference type="EMBL" id="GL433858">
    <property type="protein sequence ID" value="EFN52072.1"/>
    <property type="molecule type" value="Genomic_DNA"/>
</dbReference>
<evidence type="ECO:0000256" key="4">
    <source>
        <dbReference type="ARBA" id="ARBA00022801"/>
    </source>
</evidence>
<evidence type="ECO:0000256" key="11">
    <source>
        <dbReference type="RuleBase" id="RU364117"/>
    </source>
</evidence>
<dbReference type="CDD" id="cd18794">
    <property type="entry name" value="SF2_C_RecQ"/>
    <property type="match status" value="1"/>
</dbReference>
<dbReference type="SMART" id="SM00490">
    <property type="entry name" value="HELICc"/>
    <property type="match status" value="1"/>
</dbReference>
<feature type="non-terminal residue" evidence="15">
    <location>
        <position position="589"/>
    </location>
</feature>
<keyword evidence="8" id="KW-0413">Isomerase</keyword>
<protein>
    <recommendedName>
        <fullName evidence="11">ATP-dependent DNA helicase</fullName>
        <ecNumber evidence="11">5.6.2.4</ecNumber>
    </recommendedName>
</protein>
<dbReference type="PROSITE" id="PS51192">
    <property type="entry name" value="HELICASE_ATP_BIND_1"/>
    <property type="match status" value="1"/>
</dbReference>
<dbReference type="InterPro" id="IPR036390">
    <property type="entry name" value="WH_DNA-bd_sf"/>
</dbReference>